<accession>A0A2U1FJ43</accession>
<dbReference type="PROSITE" id="PS51257">
    <property type="entry name" value="PROKAR_LIPOPROTEIN"/>
    <property type="match status" value="1"/>
</dbReference>
<keyword evidence="2" id="KW-1185">Reference proteome</keyword>
<dbReference type="EMBL" id="QEKY01000005">
    <property type="protein sequence ID" value="PVZ12205.1"/>
    <property type="molecule type" value="Genomic_DNA"/>
</dbReference>
<dbReference type="GeneID" id="94550460"/>
<evidence type="ECO:0000313" key="2">
    <source>
        <dbReference type="Proteomes" id="UP000245462"/>
    </source>
</evidence>
<dbReference type="AlphaFoldDB" id="A0A2U1FJ43"/>
<sequence>MLQIGKKVFWLAAMTLVLTSCWSKDKGKGHEEPVLMACRFTEGILTEPSDGSINVQESAFVPSVAEPVTYQLRSDVYGNFSLISSSKPLKLKEGVWYKLENFLFDTHSQPMTDVFFQPNQIEIHQFFYNLLSKNNVVANGISYYYSDYKNGQLLESPVGFTGYFRINKKVEDPELRLILVHVQNGTKYEADGKPNPFDKPSTRVLEFGDLIARIPFGIE</sequence>
<evidence type="ECO:0008006" key="3">
    <source>
        <dbReference type="Google" id="ProtNLM"/>
    </source>
</evidence>
<dbReference type="Proteomes" id="UP000245462">
    <property type="component" value="Unassembled WGS sequence"/>
</dbReference>
<evidence type="ECO:0000313" key="1">
    <source>
        <dbReference type="EMBL" id="PVZ12205.1"/>
    </source>
</evidence>
<reference evidence="1 2" key="1">
    <citation type="submission" date="2018-04" db="EMBL/GenBank/DDBJ databases">
        <title>Genomic Encyclopedia of Type Strains, Phase IV (KMG-IV): sequencing the most valuable type-strain genomes for metagenomic binning, comparative biology and taxonomic classification.</title>
        <authorList>
            <person name="Goeker M."/>
        </authorList>
    </citation>
    <scope>NUCLEOTIDE SEQUENCE [LARGE SCALE GENOMIC DNA]</scope>
    <source>
        <strain evidence="1 2">DSM 28520</strain>
    </source>
</reference>
<dbReference type="OrthoDB" id="1014446at2"/>
<name>A0A2U1FJ43_9PORP</name>
<dbReference type="RefSeq" id="WP_116679012.1">
    <property type="nucleotide sequence ID" value="NZ_JBGYVJ010000148.1"/>
</dbReference>
<organism evidence="1 2">
    <name type="scientific">Porphyromonas loveana</name>
    <dbReference type="NCBI Taxonomy" id="1884669"/>
    <lineage>
        <taxon>Bacteria</taxon>
        <taxon>Pseudomonadati</taxon>
        <taxon>Bacteroidota</taxon>
        <taxon>Bacteroidia</taxon>
        <taxon>Bacteroidales</taxon>
        <taxon>Porphyromonadaceae</taxon>
        <taxon>Porphyromonas</taxon>
    </lineage>
</organism>
<proteinExistence type="predicted"/>
<protein>
    <recommendedName>
        <fullName evidence="3">Lipoprotein</fullName>
    </recommendedName>
</protein>
<gene>
    <name evidence="1" type="ORF">C7382_10592</name>
</gene>
<comment type="caution">
    <text evidence="1">The sequence shown here is derived from an EMBL/GenBank/DDBJ whole genome shotgun (WGS) entry which is preliminary data.</text>
</comment>